<keyword evidence="1" id="KW-0812">Transmembrane</keyword>
<dbReference type="Proteomes" id="UP000823854">
    <property type="component" value="Unassembled WGS sequence"/>
</dbReference>
<gene>
    <name evidence="2" type="ORF">H9932_04005</name>
</gene>
<dbReference type="EMBL" id="DWWC01000083">
    <property type="protein sequence ID" value="HJC68832.1"/>
    <property type="molecule type" value="Genomic_DNA"/>
</dbReference>
<name>A0A9D2THN3_9MICO</name>
<comment type="caution">
    <text evidence="2">The sequence shown here is derived from an EMBL/GenBank/DDBJ whole genome shotgun (WGS) entry which is preliminary data.</text>
</comment>
<keyword evidence="1" id="KW-1133">Transmembrane helix</keyword>
<feature type="transmembrane region" description="Helical" evidence="1">
    <location>
        <begin position="33"/>
        <end position="58"/>
    </location>
</feature>
<evidence type="ECO:0000256" key="1">
    <source>
        <dbReference type="SAM" id="Phobius"/>
    </source>
</evidence>
<sequence length="82" mass="8414">MIETASRALLSLGCFVGVGAALMLPFTESGSAARIVSVLALLLGLGTVAGAVAARLLAARRHRTDAMTDLTDDDVTTLEETP</sequence>
<accession>A0A9D2THN3</accession>
<evidence type="ECO:0000313" key="2">
    <source>
        <dbReference type="EMBL" id="HJC68832.1"/>
    </source>
</evidence>
<proteinExistence type="predicted"/>
<reference evidence="2" key="1">
    <citation type="journal article" date="2021" name="PeerJ">
        <title>Extensive microbial diversity within the chicken gut microbiome revealed by metagenomics and culture.</title>
        <authorList>
            <person name="Gilroy R."/>
            <person name="Ravi A."/>
            <person name="Getino M."/>
            <person name="Pursley I."/>
            <person name="Horton D.L."/>
            <person name="Alikhan N.F."/>
            <person name="Baker D."/>
            <person name="Gharbi K."/>
            <person name="Hall N."/>
            <person name="Watson M."/>
            <person name="Adriaenssens E.M."/>
            <person name="Foster-Nyarko E."/>
            <person name="Jarju S."/>
            <person name="Secka A."/>
            <person name="Antonio M."/>
            <person name="Oren A."/>
            <person name="Chaudhuri R.R."/>
            <person name="La Ragione R."/>
            <person name="Hildebrand F."/>
            <person name="Pallen M.J."/>
        </authorList>
    </citation>
    <scope>NUCLEOTIDE SEQUENCE</scope>
    <source>
        <strain evidence="2">CHK130-7132</strain>
    </source>
</reference>
<keyword evidence="1" id="KW-0472">Membrane</keyword>
<evidence type="ECO:0000313" key="3">
    <source>
        <dbReference type="Proteomes" id="UP000823854"/>
    </source>
</evidence>
<dbReference type="AlphaFoldDB" id="A0A9D2THN3"/>
<reference evidence="2" key="2">
    <citation type="submission" date="2021-04" db="EMBL/GenBank/DDBJ databases">
        <authorList>
            <person name="Gilroy R."/>
        </authorList>
    </citation>
    <scope>NUCLEOTIDE SEQUENCE</scope>
    <source>
        <strain evidence="2">CHK130-7132</strain>
    </source>
</reference>
<organism evidence="2 3">
    <name type="scientific">Candidatus Brachybacterium intestinipullorum</name>
    <dbReference type="NCBI Taxonomy" id="2838512"/>
    <lineage>
        <taxon>Bacteria</taxon>
        <taxon>Bacillati</taxon>
        <taxon>Actinomycetota</taxon>
        <taxon>Actinomycetes</taxon>
        <taxon>Micrococcales</taxon>
        <taxon>Dermabacteraceae</taxon>
        <taxon>Brachybacterium</taxon>
    </lineage>
</organism>
<protein>
    <submittedName>
        <fullName evidence="2">Uncharacterized protein</fullName>
    </submittedName>
</protein>